<feature type="domain" description="GOLD" evidence="11">
    <location>
        <begin position="34"/>
        <end position="116"/>
    </location>
</feature>
<dbReference type="SUPFAM" id="SSF101576">
    <property type="entry name" value="Supernatant protein factor (SPF), C-terminal domain"/>
    <property type="match status" value="1"/>
</dbReference>
<comment type="similarity">
    <text evidence="2 8">Belongs to the EMP24/GP25L family.</text>
</comment>
<keyword evidence="4 10" id="KW-0732">Signal</keyword>
<dbReference type="InterPro" id="IPR009038">
    <property type="entry name" value="GOLD_dom"/>
</dbReference>
<evidence type="ECO:0000256" key="4">
    <source>
        <dbReference type="ARBA" id="ARBA00022729"/>
    </source>
</evidence>
<feature type="signal peptide" evidence="10">
    <location>
        <begin position="1"/>
        <end position="22"/>
    </location>
</feature>
<feature type="transmembrane region" description="Helical" evidence="9">
    <location>
        <begin position="183"/>
        <end position="204"/>
    </location>
</feature>
<dbReference type="Proteomes" id="UP000676336">
    <property type="component" value="Unassembled WGS sequence"/>
</dbReference>
<sequence length="216" mass="25114">MLPWELNILLVSVILLLKKIYASELTFELPDNAKECFHDNLKIDSHFTLEFQVITGGNYDVDLELQSPTGKILYRETKKQYDQIDKTAEEAGVYQFCFSNEFSTFTHKTIYIDWKVDGDPEHEITRPGPRVAESALTMIEKSVEKIHENLEKSIDDQTHHRLREATGRARAEDLNQRVQDWSLGQFLLIIFVAIGTVLLLRSFFSDRKTSNMTWNR</sequence>
<reference evidence="12" key="1">
    <citation type="submission" date="2021-02" db="EMBL/GenBank/DDBJ databases">
        <authorList>
            <person name="Nowell W R."/>
        </authorList>
    </citation>
    <scope>NUCLEOTIDE SEQUENCE</scope>
</reference>
<dbReference type="GO" id="GO:0012505">
    <property type="term" value="C:endomembrane system"/>
    <property type="evidence" value="ECO:0007669"/>
    <property type="project" value="UniProtKB-SubCell"/>
</dbReference>
<dbReference type="PROSITE" id="PS50866">
    <property type="entry name" value="GOLD"/>
    <property type="match status" value="1"/>
</dbReference>
<evidence type="ECO:0000256" key="7">
    <source>
        <dbReference type="ARBA" id="ARBA00037847"/>
    </source>
</evidence>
<evidence type="ECO:0000259" key="11">
    <source>
        <dbReference type="PROSITE" id="PS50866"/>
    </source>
</evidence>
<evidence type="ECO:0000256" key="6">
    <source>
        <dbReference type="ARBA" id="ARBA00023136"/>
    </source>
</evidence>
<keyword evidence="3 8" id="KW-0812">Transmembrane</keyword>
<dbReference type="SMART" id="SM01190">
    <property type="entry name" value="EMP24_GP25L"/>
    <property type="match status" value="1"/>
</dbReference>
<protein>
    <recommendedName>
        <fullName evidence="11">GOLD domain-containing protein</fullName>
    </recommendedName>
</protein>
<evidence type="ECO:0000256" key="1">
    <source>
        <dbReference type="ARBA" id="ARBA00004479"/>
    </source>
</evidence>
<keyword evidence="5 9" id="KW-1133">Transmembrane helix</keyword>
<evidence type="ECO:0000256" key="3">
    <source>
        <dbReference type="ARBA" id="ARBA00022692"/>
    </source>
</evidence>
<dbReference type="GO" id="GO:0016020">
    <property type="term" value="C:membrane"/>
    <property type="evidence" value="ECO:0007669"/>
    <property type="project" value="UniProtKB-SubCell"/>
</dbReference>
<organism evidence="12 14">
    <name type="scientific">Rotaria magnacalcarata</name>
    <dbReference type="NCBI Taxonomy" id="392030"/>
    <lineage>
        <taxon>Eukaryota</taxon>
        <taxon>Metazoa</taxon>
        <taxon>Spiralia</taxon>
        <taxon>Gnathifera</taxon>
        <taxon>Rotifera</taxon>
        <taxon>Eurotatoria</taxon>
        <taxon>Bdelloidea</taxon>
        <taxon>Philodinida</taxon>
        <taxon>Philodinidae</taxon>
        <taxon>Rotaria</taxon>
    </lineage>
</organism>
<accession>A0A816Z5C2</accession>
<evidence type="ECO:0000256" key="2">
    <source>
        <dbReference type="ARBA" id="ARBA00007104"/>
    </source>
</evidence>
<comment type="caution">
    <text evidence="12">The sequence shown here is derived from an EMBL/GenBank/DDBJ whole genome shotgun (WGS) entry which is preliminary data.</text>
</comment>
<proteinExistence type="inferred from homology"/>
<feature type="chain" id="PRO_5035611970" description="GOLD domain-containing protein" evidence="10">
    <location>
        <begin position="23"/>
        <end position="216"/>
    </location>
</feature>
<evidence type="ECO:0000256" key="10">
    <source>
        <dbReference type="SAM" id="SignalP"/>
    </source>
</evidence>
<gene>
    <name evidence="12" type="ORF">MBJ925_LOCUS34652</name>
    <name evidence="13" type="ORF">SMN809_LOCUS20991</name>
</gene>
<dbReference type="Proteomes" id="UP000663824">
    <property type="component" value="Unassembled WGS sequence"/>
</dbReference>
<keyword evidence="6 9" id="KW-0472">Membrane</keyword>
<evidence type="ECO:0000256" key="9">
    <source>
        <dbReference type="SAM" id="Phobius"/>
    </source>
</evidence>
<evidence type="ECO:0000313" key="14">
    <source>
        <dbReference type="Proteomes" id="UP000663824"/>
    </source>
</evidence>
<dbReference type="Pfam" id="PF01105">
    <property type="entry name" value="EMP24_GP25L"/>
    <property type="match status" value="1"/>
</dbReference>
<evidence type="ECO:0000256" key="5">
    <source>
        <dbReference type="ARBA" id="ARBA00022989"/>
    </source>
</evidence>
<dbReference type="EMBL" id="CAJOBI010015038">
    <property type="protein sequence ID" value="CAF4180430.1"/>
    <property type="molecule type" value="Genomic_DNA"/>
</dbReference>
<dbReference type="PANTHER" id="PTHR22811">
    <property type="entry name" value="TRANSMEMBRANE EMP24 DOMAIN-CONTAINING PROTEIN"/>
    <property type="match status" value="1"/>
</dbReference>
<evidence type="ECO:0000256" key="8">
    <source>
        <dbReference type="RuleBase" id="RU003827"/>
    </source>
</evidence>
<dbReference type="EMBL" id="CAJNRE010019039">
    <property type="protein sequence ID" value="CAF2186729.1"/>
    <property type="molecule type" value="Genomic_DNA"/>
</dbReference>
<comment type="subcellular location">
    <subcellularLocation>
        <location evidence="7">Endomembrane system</location>
        <topology evidence="7">Single-pass membrane protein</topology>
    </subcellularLocation>
    <subcellularLocation>
        <location evidence="1 8">Membrane</location>
        <topology evidence="1 8">Single-pass type I membrane protein</topology>
    </subcellularLocation>
</comment>
<evidence type="ECO:0000313" key="12">
    <source>
        <dbReference type="EMBL" id="CAF2186729.1"/>
    </source>
</evidence>
<dbReference type="InterPro" id="IPR036598">
    <property type="entry name" value="GOLD_dom_sf"/>
</dbReference>
<evidence type="ECO:0000313" key="13">
    <source>
        <dbReference type="EMBL" id="CAF4180430.1"/>
    </source>
</evidence>
<dbReference type="InterPro" id="IPR015720">
    <property type="entry name" value="Emp24-like"/>
</dbReference>
<dbReference type="AlphaFoldDB" id="A0A816Z5C2"/>
<name>A0A816Z5C2_9BILA</name>